<accession>A0A4V0EH89</accession>
<organism evidence="2 3">
    <name type="scientific">Streptococcus oralis</name>
    <dbReference type="NCBI Taxonomy" id="1303"/>
    <lineage>
        <taxon>Bacteria</taxon>
        <taxon>Bacillati</taxon>
        <taxon>Bacillota</taxon>
        <taxon>Bacilli</taxon>
        <taxon>Lactobacillales</taxon>
        <taxon>Streptococcaceae</taxon>
        <taxon>Streptococcus</taxon>
    </lineage>
</organism>
<dbReference type="EMBL" id="CABEIU010000002">
    <property type="protein sequence ID" value="VTT07616.1"/>
    <property type="molecule type" value="Genomic_DNA"/>
</dbReference>
<sequence length="640" mass="75031">MKNTENNEFPCWGQYPKKNPNFNYVRAKLDDEIIPEISDEDFRALSDFPLIYIYISPIQSDGRRYYYIGQTINVSRRTKEHSEKLKKENYERFKEFINGEYIAFYGENISQNLNYIEKILILTFIEEFNFLNFVNMNKDGDYVGKLLANKDRGNESGKYQALREVVEKDVINNILKFLQENKLIDDKPNLKRVTSSLFAESPFFELTENQNSILNEILESSDKYIHLIKGGAGTGKTVLLLHLIARLKLENKENKIAVFVKNTHRIRFKKILTSYGLKPDDNGIDIVTFNQLSKTNTEYDYIIIDEAQRTTRLIEGLVYPTGAKNDTDILKKLNNITGNEKEYTEEEIKKLDYPSVLHYIKMKFTKSHLIISYDDSQRLRKVDGIDIKEIFKDKDKNKEKEQEIDKDNICEYILEAQLRILNGKSEKFAKEFVTFIKELLGIESNEILNDEFISDYKEKLGKTAYFKKEKLGKTAYFKIARNVEEWVKYVSEKQFRFPEKKSLRLAGYCKPVKKANDYEFIKINSKGDSLKWSMDGENFRNYSNKSTEVGNVYDIHGFDIDFASIYIGKDIYLDEKEKCIKVNKDNSFDTAAKKGVDQIDEFVKNAYYILLTRAVYGQMVYVEDDKLREFLLKIFPPDQN</sequence>
<dbReference type="InterPro" id="IPR027417">
    <property type="entry name" value="P-loop_NTPase"/>
</dbReference>
<dbReference type="Pfam" id="PF09848">
    <property type="entry name" value="SLFN-g3_helicase"/>
    <property type="match status" value="1"/>
</dbReference>
<evidence type="ECO:0000313" key="2">
    <source>
        <dbReference type="EMBL" id="VTT07616.1"/>
    </source>
</evidence>
<evidence type="ECO:0000313" key="3">
    <source>
        <dbReference type="Proteomes" id="UP000388056"/>
    </source>
</evidence>
<dbReference type="AlphaFoldDB" id="A0A4V0EH89"/>
<dbReference type="Gene3D" id="3.40.50.300">
    <property type="entry name" value="P-loop containing nucleotide triphosphate hydrolases"/>
    <property type="match status" value="1"/>
</dbReference>
<gene>
    <name evidence="2" type="ORF">NCTC10232_00898</name>
</gene>
<proteinExistence type="predicted"/>
<name>A0A4V0EH89_STROR</name>
<evidence type="ECO:0000259" key="1">
    <source>
        <dbReference type="PROSITE" id="PS50164"/>
    </source>
</evidence>
<dbReference type="RefSeq" id="WP_143989540.1">
    <property type="nucleotide sequence ID" value="NZ_CABEIU010000002.1"/>
</dbReference>
<reference evidence="2 3" key="1">
    <citation type="submission" date="2019-05" db="EMBL/GenBank/DDBJ databases">
        <authorList>
            <consortium name="Pathogen Informatics"/>
        </authorList>
    </citation>
    <scope>NUCLEOTIDE SEQUENCE [LARGE SCALE GENOMIC DNA]</scope>
    <source>
        <strain evidence="2 3">NCTC10232</strain>
    </source>
</reference>
<feature type="domain" description="GIY-YIG" evidence="1">
    <location>
        <begin position="47"/>
        <end position="130"/>
    </location>
</feature>
<dbReference type="InterPro" id="IPR018647">
    <property type="entry name" value="SLFN_3-like_DNA/RNA_helicase"/>
</dbReference>
<dbReference type="InterPro" id="IPR000305">
    <property type="entry name" value="GIY-YIG_endonuc"/>
</dbReference>
<dbReference type="PROSITE" id="PS50164">
    <property type="entry name" value="GIY_YIG"/>
    <property type="match status" value="1"/>
</dbReference>
<dbReference type="SUPFAM" id="SSF52540">
    <property type="entry name" value="P-loop containing nucleoside triphosphate hydrolases"/>
    <property type="match status" value="1"/>
</dbReference>
<protein>
    <submittedName>
        <fullName evidence="2">Uncharacterized conserved protein</fullName>
    </submittedName>
</protein>
<dbReference type="Proteomes" id="UP000388056">
    <property type="component" value="Unassembled WGS sequence"/>
</dbReference>